<dbReference type="InterPro" id="IPR006037">
    <property type="entry name" value="RCK_C"/>
</dbReference>
<keyword evidence="3 7" id="KW-0812">Transmembrane</keyword>
<reference evidence="9" key="1">
    <citation type="journal article" date="2013" name="Syst. Appl. Microbiol.">
        <title>New insights into the archaeal diversity of a hypersaline microbial mat obtained by a metagenomic approach.</title>
        <authorList>
            <person name="Lopez-Lopez A."/>
            <person name="Richter M."/>
            <person name="Pena A."/>
            <person name="Tamames J."/>
            <person name="Rossello-Mora R."/>
        </authorList>
    </citation>
    <scope>NUCLEOTIDE SEQUENCE</scope>
</reference>
<feature type="transmembrane region" description="Helical" evidence="7">
    <location>
        <begin position="174"/>
        <end position="194"/>
    </location>
</feature>
<keyword evidence="2" id="KW-0813">Transport</keyword>
<name>M1Q2A3_9ZZZZ</name>
<feature type="domain" description="RCK C-terminal" evidence="8">
    <location>
        <begin position="295"/>
        <end position="379"/>
    </location>
</feature>
<evidence type="ECO:0000256" key="2">
    <source>
        <dbReference type="ARBA" id="ARBA00022448"/>
    </source>
</evidence>
<feature type="transmembrane region" description="Helical" evidence="7">
    <location>
        <begin position="441"/>
        <end position="460"/>
    </location>
</feature>
<dbReference type="PANTHER" id="PTHR43652">
    <property type="entry name" value="BASIC AMINO ACID ANTIPORTER YFCC-RELATED"/>
    <property type="match status" value="1"/>
</dbReference>
<evidence type="ECO:0000256" key="3">
    <source>
        <dbReference type="ARBA" id="ARBA00022692"/>
    </source>
</evidence>
<feature type="transmembrane region" description="Helical" evidence="7">
    <location>
        <begin position="395"/>
        <end position="421"/>
    </location>
</feature>
<dbReference type="PROSITE" id="PS01271">
    <property type="entry name" value="NA_SULFATE"/>
    <property type="match status" value="1"/>
</dbReference>
<dbReference type="InterPro" id="IPR031312">
    <property type="entry name" value="Na/sul_symport_CS"/>
</dbReference>
<dbReference type="GO" id="GO:0006813">
    <property type="term" value="P:potassium ion transport"/>
    <property type="evidence" value="ECO:0007669"/>
    <property type="project" value="InterPro"/>
</dbReference>
<keyword evidence="6 7" id="KW-0472">Membrane</keyword>
<feature type="transmembrane region" description="Helical" evidence="7">
    <location>
        <begin position="520"/>
        <end position="541"/>
    </location>
</feature>
<evidence type="ECO:0000256" key="6">
    <source>
        <dbReference type="ARBA" id="ARBA00023136"/>
    </source>
</evidence>
<dbReference type="Pfam" id="PF02080">
    <property type="entry name" value="TrkA_C"/>
    <property type="match status" value="1"/>
</dbReference>
<organism evidence="9">
    <name type="scientific">uncultured organism</name>
    <dbReference type="NCBI Taxonomy" id="155900"/>
    <lineage>
        <taxon>unclassified sequences</taxon>
        <taxon>environmental samples</taxon>
    </lineage>
</organism>
<evidence type="ECO:0000256" key="5">
    <source>
        <dbReference type="ARBA" id="ARBA00022989"/>
    </source>
</evidence>
<dbReference type="GO" id="GO:0008324">
    <property type="term" value="F:monoatomic cation transmembrane transporter activity"/>
    <property type="evidence" value="ECO:0007669"/>
    <property type="project" value="InterPro"/>
</dbReference>
<feature type="domain" description="RCK C-terminal" evidence="8">
    <location>
        <begin position="202"/>
        <end position="285"/>
    </location>
</feature>
<dbReference type="AlphaFoldDB" id="M1Q2A3"/>
<evidence type="ECO:0000256" key="4">
    <source>
        <dbReference type="ARBA" id="ARBA00022737"/>
    </source>
</evidence>
<dbReference type="Gene3D" id="3.30.70.1450">
    <property type="entry name" value="Regulator of K+ conductance, C-terminal domain"/>
    <property type="match status" value="2"/>
</dbReference>
<protein>
    <submittedName>
        <fullName evidence="9">Di-/tricarboxylate transporter</fullName>
    </submittedName>
</protein>
<dbReference type="Pfam" id="PF03600">
    <property type="entry name" value="CitMHS"/>
    <property type="match status" value="1"/>
</dbReference>
<dbReference type="InterPro" id="IPR036721">
    <property type="entry name" value="RCK_C_sf"/>
</dbReference>
<sequence>MIIILMVLLIWEPFPIGFISLLIPVFLVILSPWTEVSGEEALSGFSNKATITVMSMFVLSKGIQNSGAVQFIGNKIEEFTGDNVKKQVGVISSLTGLIASIINNTPVVAAFVPMVTNLAHRTKVSPSKLLIPLSYASMLGGTITLFGTSTNILASQVSDRLIGHPFSMFEFSHLGLIVLTIGIFYLITIGHNILPERITPSDDIIKEYGIEDFLVEVKIKPDSSLIGKEIAQILEENQYIDIIKVIRDEVEYIQPLDVKTVREKDHLIISAVPGRLEEFKENKAVEVLSDIKITQKKLENTEQGHQLIEMVVPDNSFVEHQTVREVNFLERYDASLLAIRHGKEVIYKRLIDTPLKAGDVLLLLVTDNTLKRLKENINFIIEERKANFDFEGKKIALSFGIVGTVIFFASLNIVSIAIAALAGVVAMVSLGVVEPQKAYEAINWEVFFLLSGLIPLGIAVEQSGTAQYLAFHILTLSEHIPPVVLLGVFYFITAMLAAAIGNNASVVLMLPVAVKAALQLGINPFAFVLTVTFAASGSFLSPIGYQTNLMVYGPGGYKFSDYIWVGAPLQLILTFIVPIFVTLFWGL</sequence>
<proteinExistence type="predicted"/>
<dbReference type="PANTHER" id="PTHR43652:SF2">
    <property type="entry name" value="BASIC AMINO ACID ANTIPORTER YFCC-RELATED"/>
    <property type="match status" value="1"/>
</dbReference>
<dbReference type="InterPro" id="IPR051679">
    <property type="entry name" value="DASS-Related_Transporters"/>
</dbReference>
<evidence type="ECO:0000259" key="8">
    <source>
        <dbReference type="PROSITE" id="PS51202"/>
    </source>
</evidence>
<dbReference type="SUPFAM" id="SSF116726">
    <property type="entry name" value="TrkA C-terminal domain-like"/>
    <property type="match status" value="2"/>
</dbReference>
<dbReference type="EMBL" id="JX684090">
    <property type="protein sequence ID" value="AGF93382.1"/>
    <property type="molecule type" value="Genomic_DNA"/>
</dbReference>
<gene>
    <name evidence="9" type="ORF">FLSS-24_0013</name>
</gene>
<accession>M1Q2A3</accession>
<feature type="transmembrane region" description="Helical" evidence="7">
    <location>
        <begin position="133"/>
        <end position="154"/>
    </location>
</feature>
<feature type="transmembrane region" description="Helical" evidence="7">
    <location>
        <begin position="480"/>
        <end position="500"/>
    </location>
</feature>
<keyword evidence="5 7" id="KW-1133">Transmembrane helix</keyword>
<dbReference type="InterPro" id="IPR004680">
    <property type="entry name" value="Cit_transptr-like_dom"/>
</dbReference>
<evidence type="ECO:0000256" key="7">
    <source>
        <dbReference type="SAM" id="Phobius"/>
    </source>
</evidence>
<dbReference type="GO" id="GO:0005886">
    <property type="term" value="C:plasma membrane"/>
    <property type="evidence" value="ECO:0007669"/>
    <property type="project" value="TreeGrafter"/>
</dbReference>
<feature type="transmembrane region" description="Helical" evidence="7">
    <location>
        <begin position="7"/>
        <end position="30"/>
    </location>
</feature>
<feature type="transmembrane region" description="Helical" evidence="7">
    <location>
        <begin position="562"/>
        <end position="585"/>
    </location>
</feature>
<comment type="subcellular location">
    <subcellularLocation>
        <location evidence="1">Membrane</location>
        <topology evidence="1">Multi-pass membrane protein</topology>
    </subcellularLocation>
</comment>
<evidence type="ECO:0000256" key="1">
    <source>
        <dbReference type="ARBA" id="ARBA00004141"/>
    </source>
</evidence>
<feature type="transmembrane region" description="Helical" evidence="7">
    <location>
        <begin position="90"/>
        <end position="112"/>
    </location>
</feature>
<evidence type="ECO:0000313" key="9">
    <source>
        <dbReference type="EMBL" id="AGF93382.1"/>
    </source>
</evidence>
<keyword evidence="4" id="KW-0677">Repeat</keyword>
<dbReference type="PROSITE" id="PS51202">
    <property type="entry name" value="RCK_C"/>
    <property type="match status" value="2"/>
</dbReference>